<organism evidence="6 7">
    <name type="scientific">Natronincola ferrireducens</name>
    <dbReference type="NCBI Taxonomy" id="393762"/>
    <lineage>
        <taxon>Bacteria</taxon>
        <taxon>Bacillati</taxon>
        <taxon>Bacillota</taxon>
        <taxon>Clostridia</taxon>
        <taxon>Peptostreptococcales</taxon>
        <taxon>Natronincolaceae</taxon>
        <taxon>Natronincola</taxon>
    </lineage>
</organism>
<keyword evidence="7" id="KW-1185">Reference proteome</keyword>
<reference evidence="6 7" key="1">
    <citation type="submission" date="2016-10" db="EMBL/GenBank/DDBJ databases">
        <authorList>
            <person name="de Groot N.N."/>
        </authorList>
    </citation>
    <scope>NUCLEOTIDE SEQUENCE [LARGE SCALE GENOMIC DNA]</scope>
    <source>
        <strain evidence="6 7">DSM 18346</strain>
    </source>
</reference>
<dbReference type="GO" id="GO:1904680">
    <property type="term" value="F:peptide transmembrane transporter activity"/>
    <property type="evidence" value="ECO:0007669"/>
    <property type="project" value="TreeGrafter"/>
</dbReference>
<dbReference type="GO" id="GO:0043190">
    <property type="term" value="C:ATP-binding cassette (ABC) transporter complex"/>
    <property type="evidence" value="ECO:0007669"/>
    <property type="project" value="InterPro"/>
</dbReference>
<keyword evidence="4" id="KW-0732">Signal</keyword>
<evidence type="ECO:0000256" key="1">
    <source>
        <dbReference type="ARBA" id="ARBA00004193"/>
    </source>
</evidence>
<dbReference type="InterPro" id="IPR039424">
    <property type="entry name" value="SBP_5"/>
</dbReference>
<comment type="similarity">
    <text evidence="2">Belongs to the bacterial solute-binding protein 5 family.</text>
</comment>
<dbReference type="Gene3D" id="3.10.105.10">
    <property type="entry name" value="Dipeptide-binding Protein, Domain 3"/>
    <property type="match status" value="1"/>
</dbReference>
<dbReference type="PROSITE" id="PS01040">
    <property type="entry name" value="SBP_BACTERIAL_5"/>
    <property type="match status" value="1"/>
</dbReference>
<evidence type="ECO:0000313" key="6">
    <source>
        <dbReference type="EMBL" id="SDK83482.1"/>
    </source>
</evidence>
<dbReference type="EMBL" id="FNFP01000004">
    <property type="protein sequence ID" value="SDK83482.1"/>
    <property type="molecule type" value="Genomic_DNA"/>
</dbReference>
<dbReference type="PIRSF" id="PIRSF002741">
    <property type="entry name" value="MppA"/>
    <property type="match status" value="1"/>
</dbReference>
<dbReference type="Proteomes" id="UP000198718">
    <property type="component" value="Unassembled WGS sequence"/>
</dbReference>
<evidence type="ECO:0000256" key="2">
    <source>
        <dbReference type="ARBA" id="ARBA00005695"/>
    </source>
</evidence>
<dbReference type="Gene3D" id="3.40.190.10">
    <property type="entry name" value="Periplasmic binding protein-like II"/>
    <property type="match status" value="1"/>
</dbReference>
<dbReference type="AlphaFoldDB" id="A0A1G9F510"/>
<dbReference type="GO" id="GO:0015833">
    <property type="term" value="P:peptide transport"/>
    <property type="evidence" value="ECO:0007669"/>
    <property type="project" value="TreeGrafter"/>
</dbReference>
<dbReference type="PANTHER" id="PTHR30290:SF9">
    <property type="entry name" value="OLIGOPEPTIDE-BINDING PROTEIN APPA"/>
    <property type="match status" value="1"/>
</dbReference>
<dbReference type="InterPro" id="IPR030678">
    <property type="entry name" value="Peptide/Ni-bd"/>
</dbReference>
<dbReference type="SUPFAM" id="SSF53850">
    <property type="entry name" value="Periplasmic binding protein-like II"/>
    <property type="match status" value="1"/>
</dbReference>
<dbReference type="STRING" id="393762.SAMN05660472_02088"/>
<dbReference type="RefSeq" id="WP_090553635.1">
    <property type="nucleotide sequence ID" value="NZ_FNFP01000004.1"/>
</dbReference>
<evidence type="ECO:0000259" key="5">
    <source>
        <dbReference type="Pfam" id="PF00496"/>
    </source>
</evidence>
<sequence>MKKQSWKRKLSIFLLIGILILSGFLMTACGGGQQTAQGEEGQPRIAFYATANEPILDFDPSVEFSNGIVVLHNIYETLLKYEALEDKVVPVLATDYSVSEDGLIWEFNIREGVKFHDGSDLNAEAVKLSIERTINMDQGAAYIWHPVEEINVVDTYKVEFKLSYPAPLDLIASAGYAGFIMSPAATEEASNWFAQGNTAGTGPYTIDSFKMGEEVVLKVFEDYWKGWEGNYFDKVFFKRVAEASSRRLLLERGEVDFVSMLPYEDLEVLKNNPNLDLIVGPSYQNLFFKFNTEKEPLNNKLVRQAISYAFPYGDVMEYAVGGYATQARGAVPLGHWGHGEDLYQYEHNIEKAKALLKEAGYEDGGFTITITYAAGDETQKNAAELFMAELDKLNINLEIRGMPWESQWELSRSSSLDRRQDILVMYWWPDFASPYGWLYSMFHTEEDILFNLAYWSNEEFDNLIDEANVISSTDRDRAEEMFIEAQKILVEEAPSIFVYDMQYAWIANKTFKGVKNNPVYPNVVFFHETYRQQ</sequence>
<accession>A0A1G9F510</accession>
<feature type="domain" description="Solute-binding protein family 5" evidence="5">
    <location>
        <begin position="87"/>
        <end position="445"/>
    </location>
</feature>
<dbReference type="InterPro" id="IPR023765">
    <property type="entry name" value="SBP_5_CS"/>
</dbReference>
<dbReference type="Pfam" id="PF00496">
    <property type="entry name" value="SBP_bac_5"/>
    <property type="match status" value="1"/>
</dbReference>
<proteinExistence type="inferred from homology"/>
<evidence type="ECO:0000256" key="4">
    <source>
        <dbReference type="ARBA" id="ARBA00022729"/>
    </source>
</evidence>
<comment type="subcellular location">
    <subcellularLocation>
        <location evidence="1">Cell membrane</location>
        <topology evidence="1">Lipid-anchor</topology>
    </subcellularLocation>
</comment>
<evidence type="ECO:0000313" key="7">
    <source>
        <dbReference type="Proteomes" id="UP000198718"/>
    </source>
</evidence>
<dbReference type="Gene3D" id="3.90.76.10">
    <property type="entry name" value="Dipeptide-binding Protein, Domain 1"/>
    <property type="match status" value="1"/>
</dbReference>
<dbReference type="PROSITE" id="PS51257">
    <property type="entry name" value="PROKAR_LIPOPROTEIN"/>
    <property type="match status" value="1"/>
</dbReference>
<protein>
    <submittedName>
        <fullName evidence="6">Peptide/nickel transport system substrate-binding protein</fullName>
    </submittedName>
</protein>
<evidence type="ECO:0000256" key="3">
    <source>
        <dbReference type="ARBA" id="ARBA00022448"/>
    </source>
</evidence>
<dbReference type="PANTHER" id="PTHR30290">
    <property type="entry name" value="PERIPLASMIC BINDING COMPONENT OF ABC TRANSPORTER"/>
    <property type="match status" value="1"/>
</dbReference>
<gene>
    <name evidence="6" type="ORF">SAMN05660472_02088</name>
</gene>
<dbReference type="CDD" id="cd08512">
    <property type="entry name" value="PBP2_NikA_DppA_OppA_like_7"/>
    <property type="match status" value="1"/>
</dbReference>
<dbReference type="OrthoDB" id="9772924at2"/>
<keyword evidence="3" id="KW-0813">Transport</keyword>
<dbReference type="GO" id="GO:0042597">
    <property type="term" value="C:periplasmic space"/>
    <property type="evidence" value="ECO:0007669"/>
    <property type="project" value="UniProtKB-ARBA"/>
</dbReference>
<name>A0A1G9F510_9FIRM</name>
<dbReference type="InterPro" id="IPR000914">
    <property type="entry name" value="SBP_5_dom"/>
</dbReference>